<accession>A0A2N3LEQ6</accession>
<sequence>MNKISMIDKLTLYQNKTEYKVEIDEKFSSIASLDELDDLENSSSVFFDVLSIGKQGNKIFIVYDVPKEYESFNKAKRFEKLLRLQLVQKLLEINPLFESENKTYLDLNNIFFKDFKTIKLLYRSNGKIPYHSDVDALEQYKLFVLGFMSEKYPYKKFVVNKDSALKKENNSFLFAVNAAQSYIDLKDVVEKELNKTQNEYYKKIQFNVDSKKKGRKRKIILSLFFIFIVSLLFVGGMKQKEVAVAKSYESQIDAMKLDQEIYQATSEHNIEKAIKLMKKRGDNKSKIAKMLVDVGQYDEAIKMDKDVEESVISKLYALGEKDKILSLKSNSNFIETEKDIVRYNIDSLDSSITLITNKNTLKRLGLAYIEHNNIDMAKEVENRLKDKELGNYIKKAELEEKLEKYNSELYTLKESKKGNNSDKIKSINDDIISLQKELIQLEEQMGIDK</sequence>
<keyword evidence="2" id="KW-0472">Membrane</keyword>
<gene>
    <name evidence="3" type="ORF">CWO92_21155</name>
</gene>
<keyword evidence="1" id="KW-0175">Coiled coil</keyword>
<dbReference type="OrthoDB" id="2789742at2"/>
<organism evidence="3 4">
    <name type="scientific">Heyndrickxia camelliae</name>
    <dbReference type="NCBI Taxonomy" id="1707093"/>
    <lineage>
        <taxon>Bacteria</taxon>
        <taxon>Bacillati</taxon>
        <taxon>Bacillota</taxon>
        <taxon>Bacilli</taxon>
        <taxon>Bacillales</taxon>
        <taxon>Bacillaceae</taxon>
        <taxon>Heyndrickxia</taxon>
    </lineage>
</organism>
<name>A0A2N3LEQ6_9BACI</name>
<dbReference type="Proteomes" id="UP000233440">
    <property type="component" value="Unassembled WGS sequence"/>
</dbReference>
<dbReference type="RefSeq" id="WP_101356192.1">
    <property type="nucleotide sequence ID" value="NZ_PIQO01000023.1"/>
</dbReference>
<keyword evidence="2" id="KW-0812">Transmembrane</keyword>
<evidence type="ECO:0000313" key="4">
    <source>
        <dbReference type="Proteomes" id="UP000233440"/>
    </source>
</evidence>
<dbReference type="AlphaFoldDB" id="A0A2N3LEQ6"/>
<protein>
    <submittedName>
        <fullName evidence="3">Uncharacterized protein</fullName>
    </submittedName>
</protein>
<keyword evidence="4" id="KW-1185">Reference proteome</keyword>
<feature type="coiled-coil region" evidence="1">
    <location>
        <begin position="395"/>
        <end position="444"/>
    </location>
</feature>
<evidence type="ECO:0000313" key="3">
    <source>
        <dbReference type="EMBL" id="PKR83047.1"/>
    </source>
</evidence>
<reference evidence="3 4" key="1">
    <citation type="submission" date="2017-11" db="EMBL/GenBank/DDBJ databases">
        <title>Bacillus camelliae sp. nov., isolated from pu'er tea.</title>
        <authorList>
            <person name="Niu L."/>
        </authorList>
    </citation>
    <scope>NUCLEOTIDE SEQUENCE [LARGE SCALE GENOMIC DNA]</scope>
    <source>
        <strain evidence="3 4">7578-1</strain>
    </source>
</reference>
<keyword evidence="2" id="KW-1133">Transmembrane helix</keyword>
<evidence type="ECO:0000256" key="2">
    <source>
        <dbReference type="SAM" id="Phobius"/>
    </source>
</evidence>
<dbReference type="EMBL" id="PIQO01000023">
    <property type="protein sequence ID" value="PKR83047.1"/>
    <property type="molecule type" value="Genomic_DNA"/>
</dbReference>
<proteinExistence type="predicted"/>
<comment type="caution">
    <text evidence="3">The sequence shown here is derived from an EMBL/GenBank/DDBJ whole genome shotgun (WGS) entry which is preliminary data.</text>
</comment>
<feature type="transmembrane region" description="Helical" evidence="2">
    <location>
        <begin position="219"/>
        <end position="237"/>
    </location>
</feature>
<evidence type="ECO:0000256" key="1">
    <source>
        <dbReference type="SAM" id="Coils"/>
    </source>
</evidence>
<dbReference type="Gene3D" id="1.10.510.10">
    <property type="entry name" value="Transferase(Phosphotransferase) domain 1"/>
    <property type="match status" value="1"/>
</dbReference>